<name>A0AAV5S9L4_9BILA</name>
<evidence type="ECO:0008006" key="4">
    <source>
        <dbReference type="Google" id="ProtNLM"/>
    </source>
</evidence>
<feature type="non-terminal residue" evidence="2">
    <location>
        <position position="1"/>
    </location>
</feature>
<feature type="region of interest" description="Disordered" evidence="1">
    <location>
        <begin position="460"/>
        <end position="521"/>
    </location>
</feature>
<feature type="compositionally biased region" description="Basic and acidic residues" evidence="1">
    <location>
        <begin position="497"/>
        <end position="521"/>
    </location>
</feature>
<accession>A0AAV5S9L4</accession>
<dbReference type="Proteomes" id="UP001432027">
    <property type="component" value="Unassembled WGS sequence"/>
</dbReference>
<proteinExistence type="predicted"/>
<feature type="compositionally biased region" description="Basic and acidic residues" evidence="1">
    <location>
        <begin position="460"/>
        <end position="489"/>
    </location>
</feature>
<evidence type="ECO:0000313" key="3">
    <source>
        <dbReference type="Proteomes" id="UP001432027"/>
    </source>
</evidence>
<sequence length="521" mass="61366">ICDDYDLCAVCLEENKHDNHAFDRLLNGDTEIKILNEFNRALAKDTHHCTPIFVVKSRNGPGKGDAEKVMNKAAEYCNAELSGSEKRLMDIHDLFKQEEKERKEVEKIKKKDAHNSKRDKKEIAKEEKNEKREYSRAEMMSLNKKQIWCLESDSDCDDYSDDSVCRYSDEESDEYFLEAVIKSLEKQRERPIAEAVADESAAQTERPPSHFVTDDQLINLDDEPQSLEVPFPPTEQQISTPFTIPVPLPQQLQIHRFPVAYTTNPVVQHQQQPFPSFATDGRSQFQHGFQHIEHDLNEGGRRDGRFGQRDRDSHQPDRRGRDGFGQRRPYGEDRHRRGNPSDIYEEESERRREHQGRFTVPRGAHRGFGQRSFGEPPFESVRSPNRFNGRDQEDWENYRRNAYREAVRQHPEEHPFGERGGEERRYGGREERGFGGDRWGYGEEIEECEERRAFRERLDREARRRRGQDEDRVVRRDTIGQIRDSRQNGEETFNPRAVHDFHRQTATKLRVEKEKQRKKEK</sequence>
<evidence type="ECO:0000313" key="2">
    <source>
        <dbReference type="EMBL" id="GMS79533.1"/>
    </source>
</evidence>
<feature type="region of interest" description="Disordered" evidence="1">
    <location>
        <begin position="407"/>
        <end position="437"/>
    </location>
</feature>
<keyword evidence="3" id="KW-1185">Reference proteome</keyword>
<feature type="region of interest" description="Disordered" evidence="1">
    <location>
        <begin position="295"/>
        <end position="392"/>
    </location>
</feature>
<evidence type="ECO:0000256" key="1">
    <source>
        <dbReference type="SAM" id="MobiDB-lite"/>
    </source>
</evidence>
<organism evidence="2 3">
    <name type="scientific">Pristionchus entomophagus</name>
    <dbReference type="NCBI Taxonomy" id="358040"/>
    <lineage>
        <taxon>Eukaryota</taxon>
        <taxon>Metazoa</taxon>
        <taxon>Ecdysozoa</taxon>
        <taxon>Nematoda</taxon>
        <taxon>Chromadorea</taxon>
        <taxon>Rhabditida</taxon>
        <taxon>Rhabditina</taxon>
        <taxon>Diplogasteromorpha</taxon>
        <taxon>Diplogasteroidea</taxon>
        <taxon>Neodiplogasteridae</taxon>
        <taxon>Pristionchus</taxon>
    </lineage>
</organism>
<dbReference type="EMBL" id="BTSX01000001">
    <property type="protein sequence ID" value="GMS79533.1"/>
    <property type="molecule type" value="Genomic_DNA"/>
</dbReference>
<feature type="compositionally biased region" description="Basic and acidic residues" evidence="1">
    <location>
        <begin position="295"/>
        <end position="335"/>
    </location>
</feature>
<comment type="caution">
    <text evidence="2">The sequence shown here is derived from an EMBL/GenBank/DDBJ whole genome shotgun (WGS) entry which is preliminary data.</text>
</comment>
<protein>
    <recommendedName>
        <fullName evidence="4">B box-type domain-containing protein</fullName>
    </recommendedName>
</protein>
<feature type="compositionally biased region" description="Basic and acidic residues" evidence="1">
    <location>
        <begin position="407"/>
        <end position="435"/>
    </location>
</feature>
<gene>
    <name evidence="2" type="ORF">PENTCL1PPCAC_1708</name>
</gene>
<feature type="non-terminal residue" evidence="2">
    <location>
        <position position="521"/>
    </location>
</feature>
<reference evidence="2" key="1">
    <citation type="submission" date="2023-10" db="EMBL/GenBank/DDBJ databases">
        <title>Genome assembly of Pristionchus species.</title>
        <authorList>
            <person name="Yoshida K."/>
            <person name="Sommer R.J."/>
        </authorList>
    </citation>
    <scope>NUCLEOTIDE SEQUENCE</scope>
    <source>
        <strain evidence="2">RS0144</strain>
    </source>
</reference>
<dbReference type="AlphaFoldDB" id="A0AAV5S9L4"/>
<feature type="region of interest" description="Disordered" evidence="1">
    <location>
        <begin position="105"/>
        <end position="132"/>
    </location>
</feature>